<reference evidence="2 3" key="1">
    <citation type="submission" date="2016-06" db="EMBL/GenBank/DDBJ databases">
        <title>Complete genome sequence of a deep-branching marine Gamma Proteobacterium Woeseia oceani type strain XK5.</title>
        <authorList>
            <person name="Mu D."/>
            <person name="Du Z."/>
        </authorList>
    </citation>
    <scope>NUCLEOTIDE SEQUENCE [LARGE SCALE GENOMIC DNA]</scope>
    <source>
        <strain evidence="2 3">XK5</strain>
    </source>
</reference>
<evidence type="ECO:0000313" key="2">
    <source>
        <dbReference type="EMBL" id="ANO50691.1"/>
    </source>
</evidence>
<feature type="transmembrane region" description="Helical" evidence="1">
    <location>
        <begin position="6"/>
        <end position="26"/>
    </location>
</feature>
<organism evidence="2 3">
    <name type="scientific">Woeseia oceani</name>
    <dbReference type="NCBI Taxonomy" id="1548547"/>
    <lineage>
        <taxon>Bacteria</taxon>
        <taxon>Pseudomonadati</taxon>
        <taxon>Pseudomonadota</taxon>
        <taxon>Gammaproteobacteria</taxon>
        <taxon>Woeseiales</taxon>
        <taxon>Woeseiaceae</taxon>
        <taxon>Woeseia</taxon>
    </lineage>
</organism>
<dbReference type="KEGG" id="woc:BA177_05240"/>
<dbReference type="EMBL" id="CP016268">
    <property type="protein sequence ID" value="ANO50691.1"/>
    <property type="molecule type" value="Genomic_DNA"/>
</dbReference>
<accession>A0A193LE21</accession>
<gene>
    <name evidence="2" type="ORF">BA177_05240</name>
</gene>
<dbReference type="AlphaFoldDB" id="A0A193LE21"/>
<protein>
    <submittedName>
        <fullName evidence="2">Uncharacterized protein</fullName>
    </submittedName>
</protein>
<dbReference type="RefSeq" id="WP_068613786.1">
    <property type="nucleotide sequence ID" value="NZ_CP016268.1"/>
</dbReference>
<keyword evidence="1" id="KW-0812">Transmembrane</keyword>
<keyword evidence="1" id="KW-0472">Membrane</keyword>
<keyword evidence="1" id="KW-1133">Transmembrane helix</keyword>
<evidence type="ECO:0000313" key="3">
    <source>
        <dbReference type="Proteomes" id="UP000092695"/>
    </source>
</evidence>
<dbReference type="Proteomes" id="UP000092695">
    <property type="component" value="Chromosome"/>
</dbReference>
<proteinExistence type="predicted"/>
<evidence type="ECO:0000256" key="1">
    <source>
        <dbReference type="SAM" id="Phobius"/>
    </source>
</evidence>
<sequence>MDPAAGGLYLIIVLFLVILGILWFLLPFAVFGTKAKLDALIAETRKTNEELNQLRRQIVGSSGEVHTRL</sequence>
<keyword evidence="3" id="KW-1185">Reference proteome</keyword>
<dbReference type="OrthoDB" id="7068925at2"/>
<name>A0A193LE21_9GAMM</name>